<accession>A0A2M9ZMQ1</accession>
<dbReference type="AlphaFoldDB" id="A0A2M9ZMQ1"/>
<feature type="transmembrane region" description="Helical" evidence="1">
    <location>
        <begin position="20"/>
        <end position="41"/>
    </location>
</feature>
<dbReference type="NCBIfam" id="NF047474">
    <property type="entry name" value="GDSL_LA_2486"/>
    <property type="match status" value="1"/>
</dbReference>
<dbReference type="OrthoDB" id="343100at2"/>
<dbReference type="GO" id="GO:0016788">
    <property type="term" value="F:hydrolase activity, acting on ester bonds"/>
    <property type="evidence" value="ECO:0007669"/>
    <property type="project" value="UniProtKB-ARBA"/>
</dbReference>
<comment type="caution">
    <text evidence="3">The sequence shown here is derived from an EMBL/GenBank/DDBJ whole genome shotgun (WGS) entry which is preliminary data.</text>
</comment>
<reference evidence="4 5" key="1">
    <citation type="submission" date="2017-07" db="EMBL/GenBank/DDBJ databases">
        <title>Leptospira spp. isolated from tropical soils.</title>
        <authorList>
            <person name="Thibeaux R."/>
            <person name="Iraola G."/>
            <person name="Ferres I."/>
            <person name="Bierque E."/>
            <person name="Girault D."/>
            <person name="Soupe-Gilbert M.-E."/>
            <person name="Picardeau M."/>
            <person name="Goarant C."/>
        </authorList>
    </citation>
    <scope>NUCLEOTIDE SEQUENCE [LARGE SCALE GENOMIC DNA]</scope>
    <source>
        <strain evidence="3 5">FH1-B-B1</strain>
        <strain evidence="2 4">FH1-B-C1</strain>
    </source>
</reference>
<evidence type="ECO:0008006" key="6">
    <source>
        <dbReference type="Google" id="ProtNLM"/>
    </source>
</evidence>
<dbReference type="SUPFAM" id="SSF52266">
    <property type="entry name" value="SGNH hydrolase"/>
    <property type="match status" value="1"/>
</dbReference>
<keyword evidence="1" id="KW-0812">Transmembrane</keyword>
<keyword evidence="4" id="KW-1185">Reference proteome</keyword>
<keyword evidence="1" id="KW-1133">Transmembrane helix</keyword>
<dbReference type="EMBL" id="NPDZ01000005">
    <property type="protein sequence ID" value="PJZ73307.1"/>
    <property type="molecule type" value="Genomic_DNA"/>
</dbReference>
<evidence type="ECO:0000313" key="5">
    <source>
        <dbReference type="Proteomes" id="UP000231990"/>
    </source>
</evidence>
<dbReference type="Proteomes" id="UP000231962">
    <property type="component" value="Unassembled WGS sequence"/>
</dbReference>
<name>A0A2M9ZMQ1_9LEPT</name>
<organism evidence="3 5">
    <name type="scientific">Leptospira perolatii</name>
    <dbReference type="NCBI Taxonomy" id="2023191"/>
    <lineage>
        <taxon>Bacteria</taxon>
        <taxon>Pseudomonadati</taxon>
        <taxon>Spirochaetota</taxon>
        <taxon>Spirochaetia</taxon>
        <taxon>Leptospirales</taxon>
        <taxon>Leptospiraceae</taxon>
        <taxon>Leptospira</taxon>
    </lineage>
</organism>
<evidence type="ECO:0000256" key="1">
    <source>
        <dbReference type="SAM" id="Phobius"/>
    </source>
</evidence>
<dbReference type="Gene3D" id="3.40.50.1110">
    <property type="entry name" value="SGNH hydrolase"/>
    <property type="match status" value="1"/>
</dbReference>
<sequence>MNFFWRNWKTASNSLNFSKLLIRMVLGTILFFLIAESILRLSYFESIRFRLSDKEIHCVDPSSWIILCPNRSLTMTHPQKKVTYKITTNEKGERISANPITSRGDAYQSEIWVTGDSVAMGYLVSDEETLPWQLNLIFRKEKKDVFAMNLGVDARGAEGLLHQLQAKWKAPDKPREIYWIYHISDLPDAIREEKLISSVRYRILVKSSFYLSRYSSVFNGFRILSEKWKLSNEENRILPSQNSNQEGDDRGDRLPDTHPHFLALRKLFEFVKKEKIPFTIVLLPEPNASYEPVFEAPLLVKVRSIAKENSIRTLDLQPAFRKLWSKGHPAIFIPLDGHPNPFMYSTIAYLIYEDMRIRLDSQN</sequence>
<dbReference type="RefSeq" id="WP_100713454.1">
    <property type="nucleotide sequence ID" value="NZ_NPDY01000005.1"/>
</dbReference>
<dbReference type="EMBL" id="NPDY01000005">
    <property type="protein sequence ID" value="PJZ70118.1"/>
    <property type="molecule type" value="Genomic_DNA"/>
</dbReference>
<dbReference type="Proteomes" id="UP000231990">
    <property type="component" value="Unassembled WGS sequence"/>
</dbReference>
<dbReference type="InterPro" id="IPR036514">
    <property type="entry name" value="SGNH_hydro_sf"/>
</dbReference>
<proteinExistence type="predicted"/>
<gene>
    <name evidence="2" type="ORF">CH360_07805</name>
    <name evidence="3" type="ORF">CH373_10060</name>
</gene>
<evidence type="ECO:0000313" key="4">
    <source>
        <dbReference type="Proteomes" id="UP000231962"/>
    </source>
</evidence>
<evidence type="ECO:0000313" key="2">
    <source>
        <dbReference type="EMBL" id="PJZ70118.1"/>
    </source>
</evidence>
<keyword evidence="1" id="KW-0472">Membrane</keyword>
<protein>
    <recommendedName>
        <fullName evidence="6">AlgX/AlgJ SGNH hydrolase-like domain-containing protein</fullName>
    </recommendedName>
</protein>
<evidence type="ECO:0000313" key="3">
    <source>
        <dbReference type="EMBL" id="PJZ73307.1"/>
    </source>
</evidence>